<dbReference type="Pfam" id="PF04055">
    <property type="entry name" value="Radical_SAM"/>
    <property type="match status" value="1"/>
</dbReference>
<gene>
    <name evidence="8" type="primary">queE</name>
    <name evidence="10" type="ORF">BW247_09970</name>
</gene>
<dbReference type="GO" id="GO:0008616">
    <property type="term" value="P:tRNA queuosine(34) biosynthetic process"/>
    <property type="evidence" value="ECO:0007669"/>
    <property type="project" value="UniProtKB-UniRule"/>
</dbReference>
<keyword evidence="6 8" id="KW-0411">Iron-sulfur</keyword>
<feature type="domain" description="Radical SAM core" evidence="9">
    <location>
        <begin position="30"/>
        <end position="220"/>
    </location>
</feature>
<organism evidence="10 11">
    <name type="scientific">Acidihalobacter ferrooxydans</name>
    <dbReference type="NCBI Taxonomy" id="1765967"/>
    <lineage>
        <taxon>Bacteria</taxon>
        <taxon>Pseudomonadati</taxon>
        <taxon>Pseudomonadota</taxon>
        <taxon>Gammaproteobacteria</taxon>
        <taxon>Chromatiales</taxon>
        <taxon>Ectothiorhodospiraceae</taxon>
        <taxon>Acidihalobacter</taxon>
    </lineage>
</organism>
<dbReference type="EMBL" id="CP019434">
    <property type="protein sequence ID" value="APZ43375.1"/>
    <property type="molecule type" value="Genomic_DNA"/>
</dbReference>
<dbReference type="Gene3D" id="3.20.20.70">
    <property type="entry name" value="Aldolase class I"/>
    <property type="match status" value="1"/>
</dbReference>
<evidence type="ECO:0000256" key="4">
    <source>
        <dbReference type="ARBA" id="ARBA00022842"/>
    </source>
</evidence>
<protein>
    <recommendedName>
        <fullName evidence="8">7-carboxy-7-deazaguanine synthase</fullName>
        <shortName evidence="8">CDG synthase</shortName>
        <ecNumber evidence="8">4.3.99.3</ecNumber>
    </recommendedName>
    <alternativeName>
        <fullName evidence="8">Queuosine biosynthesis protein QueE</fullName>
    </alternativeName>
</protein>
<keyword evidence="4 8" id="KW-0460">Magnesium</keyword>
<evidence type="ECO:0000313" key="11">
    <source>
        <dbReference type="Proteomes" id="UP000243807"/>
    </source>
</evidence>
<comment type="subunit">
    <text evidence="8">Homodimer.</text>
</comment>
<feature type="binding site" evidence="8">
    <location>
        <position position="84"/>
    </location>
    <ligand>
        <name>S-adenosyl-L-methionine</name>
        <dbReference type="ChEBI" id="CHEBI:59789"/>
    </ligand>
</feature>
<evidence type="ECO:0000259" key="9">
    <source>
        <dbReference type="PROSITE" id="PS51918"/>
    </source>
</evidence>
<feature type="binding site" evidence="8">
    <location>
        <begin position="24"/>
        <end position="26"/>
    </location>
    <ligand>
        <name>substrate</name>
    </ligand>
</feature>
<feature type="binding site" evidence="8">
    <location>
        <position position="47"/>
    </location>
    <ligand>
        <name>[4Fe-4S] cluster</name>
        <dbReference type="ChEBI" id="CHEBI:49883"/>
        <note>4Fe-4S-S-AdoMet</note>
    </ligand>
</feature>
<dbReference type="UniPathway" id="UPA00391"/>
<comment type="catalytic activity">
    <reaction evidence="8">
        <text>6-carboxy-5,6,7,8-tetrahydropterin + H(+) = 7-carboxy-7-carbaguanine + NH4(+)</text>
        <dbReference type="Rhea" id="RHEA:27974"/>
        <dbReference type="ChEBI" id="CHEBI:15378"/>
        <dbReference type="ChEBI" id="CHEBI:28938"/>
        <dbReference type="ChEBI" id="CHEBI:61032"/>
        <dbReference type="ChEBI" id="CHEBI:61036"/>
        <dbReference type="EC" id="4.3.99.3"/>
    </reaction>
</comment>
<proteinExistence type="inferred from homology"/>
<dbReference type="GO" id="GO:0016840">
    <property type="term" value="F:carbon-nitrogen lyase activity"/>
    <property type="evidence" value="ECO:0007669"/>
    <property type="project" value="UniProtKB-UniRule"/>
</dbReference>
<dbReference type="RefSeq" id="WP_076837016.1">
    <property type="nucleotide sequence ID" value="NZ_CP019434.1"/>
</dbReference>
<comment type="similarity">
    <text evidence="8">Belongs to the radical SAM superfamily. 7-carboxy-7-deazaguanine synthase family.</text>
</comment>
<dbReference type="NCBIfam" id="TIGR04349">
    <property type="entry name" value="rSAM_QueE_gams"/>
    <property type="match status" value="1"/>
</dbReference>
<keyword evidence="2 8" id="KW-0949">S-adenosyl-L-methionine</keyword>
<dbReference type="PANTHER" id="PTHR42836:SF1">
    <property type="entry name" value="7-CARBOXY-7-DEAZAGUANINE SYNTHASE"/>
    <property type="match status" value="1"/>
</dbReference>
<keyword evidence="3 8" id="KW-0479">Metal-binding</keyword>
<dbReference type="Proteomes" id="UP000243807">
    <property type="component" value="Chromosome"/>
</dbReference>
<comment type="pathway">
    <text evidence="8">Purine metabolism; 7-cyano-7-deazaguanine biosynthesis.</text>
</comment>
<keyword evidence="5 8" id="KW-0408">Iron</keyword>
<dbReference type="SFLD" id="SFLDS00029">
    <property type="entry name" value="Radical_SAM"/>
    <property type="match status" value="1"/>
</dbReference>
<dbReference type="InterPro" id="IPR058240">
    <property type="entry name" value="rSAM_sf"/>
</dbReference>
<feature type="binding site" evidence="8">
    <location>
        <position position="43"/>
    </location>
    <ligand>
        <name>[4Fe-4S] cluster</name>
        <dbReference type="ChEBI" id="CHEBI:49883"/>
        <note>4Fe-4S-S-AdoMet</note>
    </ligand>
</feature>
<dbReference type="OrthoDB" id="9792276at2"/>
<feature type="binding site" evidence="8">
    <location>
        <position position="50"/>
    </location>
    <ligand>
        <name>[4Fe-4S] cluster</name>
        <dbReference type="ChEBI" id="CHEBI:49883"/>
        <note>4Fe-4S-S-AdoMet</note>
    </ligand>
</feature>
<evidence type="ECO:0000256" key="5">
    <source>
        <dbReference type="ARBA" id="ARBA00023004"/>
    </source>
</evidence>
<comment type="cofactor">
    <cofactor evidence="8">
        <name>S-adenosyl-L-methionine</name>
        <dbReference type="ChEBI" id="CHEBI:59789"/>
    </cofactor>
    <text evidence="8">Binds 1 S-adenosyl-L-methionine per subunit.</text>
</comment>
<dbReference type="PANTHER" id="PTHR42836">
    <property type="entry name" value="7-CARBOXY-7-DEAZAGUANINE SYNTHASE"/>
    <property type="match status" value="1"/>
</dbReference>
<evidence type="ECO:0000256" key="8">
    <source>
        <dbReference type="HAMAP-Rule" id="MF_00917"/>
    </source>
</evidence>
<comment type="cofactor">
    <cofactor evidence="8">
        <name>[4Fe-4S] cluster</name>
        <dbReference type="ChEBI" id="CHEBI:49883"/>
    </cofactor>
    <text evidence="8">Binds 1 [4Fe-4S] cluster. The cluster is coordinated with 3 cysteines and an exchangeable S-adenosyl-L-methionine.</text>
</comment>
<dbReference type="GO" id="GO:0051539">
    <property type="term" value="F:4 iron, 4 sulfur cluster binding"/>
    <property type="evidence" value="ECO:0007669"/>
    <property type="project" value="UniProtKB-UniRule"/>
</dbReference>
<dbReference type="InterPro" id="IPR013785">
    <property type="entry name" value="Aldolase_TIM"/>
</dbReference>
<sequence length="224" mass="25172">MSTTIPIGSAESLRLRITEIFLSLQGEARSVGWPTVFVRLTGCPLRCSYCDTAYAFSGGEWMDIPDICSKVEAFGVRHVTVTGGEPLAQRNVHRFMTLLCDQGYVLSLETSGALDVAGVDPRVSKVIDLKTPGSGESERNLWDNLNYLSALDQIKLVIADRSDYEWARERLGEHGLMDRVEVLMSPVHGRLSPRELAEWILNDRLHVRMQVQLHKYLWGDEPGR</sequence>
<feature type="binding site" evidence="8">
    <location>
        <begin position="49"/>
        <end position="51"/>
    </location>
    <ligand>
        <name>S-adenosyl-L-methionine</name>
        <dbReference type="ChEBI" id="CHEBI:59789"/>
    </ligand>
</feature>
<dbReference type="PIRSF" id="PIRSF000370">
    <property type="entry name" value="QueE"/>
    <property type="match status" value="1"/>
</dbReference>
<comment type="cofactor">
    <cofactor evidence="8">
        <name>Mg(2+)</name>
        <dbReference type="ChEBI" id="CHEBI:18420"/>
    </cofactor>
</comment>
<evidence type="ECO:0000256" key="1">
    <source>
        <dbReference type="ARBA" id="ARBA00022485"/>
    </source>
</evidence>
<keyword evidence="11" id="KW-1185">Reference proteome</keyword>
<feature type="binding site" evidence="8">
    <location>
        <position position="39"/>
    </location>
    <ligand>
        <name>substrate</name>
    </ligand>
</feature>
<dbReference type="STRING" id="1765967.BW247_09970"/>
<dbReference type="InterPro" id="IPR027621">
    <property type="entry name" value="rSAM_QueE_gams"/>
</dbReference>
<evidence type="ECO:0000256" key="7">
    <source>
        <dbReference type="ARBA" id="ARBA00023239"/>
    </source>
</evidence>
<comment type="function">
    <text evidence="8">Catalyzes the complex heterocyclic radical-mediated conversion of 6-carboxy-5,6,7,8-tetrahydropterin (CPH4) to 7-carboxy-7-deazaguanine (CDG), a step common to the biosynthetic pathways of all 7-deazapurine-containing compounds.</text>
</comment>
<name>A0A1P8UHQ4_9GAMM</name>
<dbReference type="GO" id="GO:0000287">
    <property type="term" value="F:magnesium ion binding"/>
    <property type="evidence" value="ECO:0007669"/>
    <property type="project" value="UniProtKB-UniRule"/>
</dbReference>
<dbReference type="SUPFAM" id="SSF102114">
    <property type="entry name" value="Radical SAM enzymes"/>
    <property type="match status" value="1"/>
</dbReference>
<evidence type="ECO:0000256" key="2">
    <source>
        <dbReference type="ARBA" id="ARBA00022691"/>
    </source>
</evidence>
<reference evidence="10 11" key="1">
    <citation type="submission" date="2017-01" db="EMBL/GenBank/DDBJ databases">
        <title>Draft sequence of Acidihalobacter ferrooxidans strain DSM 14175 (strain V8).</title>
        <authorList>
            <person name="Khaleque H.N."/>
            <person name="Ramsay J.P."/>
            <person name="Murphy R.J.T."/>
            <person name="Kaksonen A.H."/>
            <person name="Boxall N.J."/>
            <person name="Watkin E.L.J."/>
        </authorList>
    </citation>
    <scope>NUCLEOTIDE SEQUENCE [LARGE SCALE GENOMIC DNA]</scope>
    <source>
        <strain evidence="10 11">V8</strain>
    </source>
</reference>
<evidence type="ECO:0000313" key="10">
    <source>
        <dbReference type="EMBL" id="APZ43375.1"/>
    </source>
</evidence>
<keyword evidence="8" id="KW-0671">Queuosine biosynthesis</keyword>
<dbReference type="PROSITE" id="PS51918">
    <property type="entry name" value="RADICAL_SAM"/>
    <property type="match status" value="1"/>
</dbReference>
<feature type="binding site" evidence="8">
    <location>
        <position position="52"/>
    </location>
    <ligand>
        <name>Mg(2+)</name>
        <dbReference type="ChEBI" id="CHEBI:18420"/>
    </ligand>
</feature>
<keyword evidence="7 8" id="KW-0456">Lyase</keyword>
<keyword evidence="1 8" id="KW-0004">4Fe-4S</keyword>
<dbReference type="GO" id="GO:1904047">
    <property type="term" value="F:S-adenosyl-L-methionine binding"/>
    <property type="evidence" value="ECO:0007669"/>
    <property type="project" value="UniProtKB-UniRule"/>
</dbReference>
<comment type="caution">
    <text evidence="8">Lacks conserved residue(s) required for the propagation of feature annotation.</text>
</comment>
<dbReference type="InterPro" id="IPR007197">
    <property type="entry name" value="rSAM"/>
</dbReference>
<feature type="binding site" evidence="8">
    <location>
        <position position="82"/>
    </location>
    <ligand>
        <name>substrate</name>
    </ligand>
</feature>
<evidence type="ECO:0000256" key="6">
    <source>
        <dbReference type="ARBA" id="ARBA00023014"/>
    </source>
</evidence>
<evidence type="ECO:0000256" key="3">
    <source>
        <dbReference type="ARBA" id="ARBA00022723"/>
    </source>
</evidence>
<dbReference type="EC" id="4.3.99.3" evidence="8"/>
<dbReference type="HAMAP" id="MF_00917">
    <property type="entry name" value="QueE"/>
    <property type="match status" value="1"/>
</dbReference>
<dbReference type="AlphaFoldDB" id="A0A1P8UHQ4"/>
<dbReference type="KEGG" id="afy:BW247_09970"/>
<dbReference type="InterPro" id="IPR024924">
    <property type="entry name" value="7-CO-7-deazaguanine_synth-like"/>
</dbReference>
<accession>A0A1P8UHQ4</accession>
<dbReference type="CDD" id="cd01335">
    <property type="entry name" value="Radical_SAM"/>
    <property type="match status" value="1"/>
</dbReference>